<evidence type="ECO:0000313" key="3">
    <source>
        <dbReference type="Proteomes" id="UP000272942"/>
    </source>
</evidence>
<evidence type="ECO:0000313" key="2">
    <source>
        <dbReference type="EMBL" id="VDP68969.1"/>
    </source>
</evidence>
<dbReference type="AlphaFoldDB" id="A0A183A8I7"/>
<reference evidence="4" key="1">
    <citation type="submission" date="2016-06" db="UniProtKB">
        <authorList>
            <consortium name="WormBaseParasite"/>
        </authorList>
    </citation>
    <scope>IDENTIFICATION</scope>
</reference>
<proteinExistence type="predicted"/>
<keyword evidence="3" id="KW-1185">Reference proteome</keyword>
<organism evidence="4">
    <name type="scientific">Echinostoma caproni</name>
    <dbReference type="NCBI Taxonomy" id="27848"/>
    <lineage>
        <taxon>Eukaryota</taxon>
        <taxon>Metazoa</taxon>
        <taxon>Spiralia</taxon>
        <taxon>Lophotrochozoa</taxon>
        <taxon>Platyhelminthes</taxon>
        <taxon>Trematoda</taxon>
        <taxon>Digenea</taxon>
        <taxon>Plagiorchiida</taxon>
        <taxon>Echinostomata</taxon>
        <taxon>Echinostomatoidea</taxon>
        <taxon>Echinostomatidae</taxon>
        <taxon>Echinostoma</taxon>
    </lineage>
</organism>
<sequence>MISAHQLPLALDEDTFPMRQDEATLSTEHSSTDLLGLIHEQAFEIKELKARLSIFGDQLANLQALLLTSVPTTSAANTALKLSQQEILDAAKKLRASEQCAKRVIFWKRFSMSDTLESICKHICSLLQPLKFKPLSCTWLTAKGSPRRLGLLVDMGSSKLATDVLIEAPTLKRSWLGLRGVSIDKPLHVRLSQPKLKGPKVDPRDAELLRSAFVSAVRLDSKVLKSQPSSPDPIPLDETVVCLKPMAASSTNNSFMEQNQISTEASGNQKQKKLKIKKPTKPTPARKLAPPDTRRGLLGEPPSIIQVRLDTLRKLPVANIGPTLHSANGCSCGVPSQLENGNNREIFRTKGAIGRPPERLIKKISPMVRYPSKTAPRPTYAQTVRRQPLISPPTAQPIPPFSLTDSRTLMDAFLNAFLATVLVSQTKFSN</sequence>
<dbReference type="EMBL" id="UZAN01040249">
    <property type="protein sequence ID" value="VDP68969.1"/>
    <property type="molecule type" value="Genomic_DNA"/>
</dbReference>
<dbReference type="WBParaSite" id="ECPE_0000327501-mRNA-1">
    <property type="protein sequence ID" value="ECPE_0000327501-mRNA-1"/>
    <property type="gene ID" value="ECPE_0000327501"/>
</dbReference>
<name>A0A183A8I7_9TREM</name>
<evidence type="ECO:0000256" key="1">
    <source>
        <dbReference type="SAM" id="MobiDB-lite"/>
    </source>
</evidence>
<accession>A0A183A8I7</accession>
<feature type="compositionally biased region" description="Basic residues" evidence="1">
    <location>
        <begin position="270"/>
        <end position="280"/>
    </location>
</feature>
<dbReference type="Proteomes" id="UP000272942">
    <property type="component" value="Unassembled WGS sequence"/>
</dbReference>
<reference evidence="2 3" key="2">
    <citation type="submission" date="2018-11" db="EMBL/GenBank/DDBJ databases">
        <authorList>
            <consortium name="Pathogen Informatics"/>
        </authorList>
    </citation>
    <scope>NUCLEOTIDE SEQUENCE [LARGE SCALE GENOMIC DNA]</scope>
    <source>
        <strain evidence="2 3">Egypt</strain>
    </source>
</reference>
<protein>
    <submittedName>
        <fullName evidence="2 4">Uncharacterized protein</fullName>
    </submittedName>
</protein>
<feature type="region of interest" description="Disordered" evidence="1">
    <location>
        <begin position="261"/>
        <end position="299"/>
    </location>
</feature>
<evidence type="ECO:0000313" key="4">
    <source>
        <dbReference type="WBParaSite" id="ECPE_0000327501-mRNA-1"/>
    </source>
</evidence>
<gene>
    <name evidence="2" type="ORF">ECPE_LOCUS3272</name>
</gene>